<feature type="transmembrane region" description="Helical" evidence="1">
    <location>
        <begin position="82"/>
        <end position="102"/>
    </location>
</feature>
<organism evidence="2 3">
    <name type="scientific">Paenibacillus provencensis</name>
    <dbReference type="NCBI Taxonomy" id="441151"/>
    <lineage>
        <taxon>Bacteria</taxon>
        <taxon>Bacillati</taxon>
        <taxon>Bacillota</taxon>
        <taxon>Bacilli</taxon>
        <taxon>Bacillales</taxon>
        <taxon>Paenibacillaceae</taxon>
        <taxon>Paenibacillus</taxon>
    </lineage>
</organism>
<evidence type="ECO:0000313" key="3">
    <source>
        <dbReference type="Proteomes" id="UP001597169"/>
    </source>
</evidence>
<name>A0ABW3PVV8_9BACL</name>
<feature type="transmembrane region" description="Helical" evidence="1">
    <location>
        <begin position="310"/>
        <end position="328"/>
    </location>
</feature>
<evidence type="ECO:0008006" key="4">
    <source>
        <dbReference type="Google" id="ProtNLM"/>
    </source>
</evidence>
<feature type="transmembrane region" description="Helical" evidence="1">
    <location>
        <begin position="220"/>
        <end position="245"/>
    </location>
</feature>
<feature type="transmembrane region" description="Helical" evidence="1">
    <location>
        <begin position="7"/>
        <end position="29"/>
    </location>
</feature>
<dbReference type="EMBL" id="JBHTKX010000001">
    <property type="protein sequence ID" value="MFD1128056.1"/>
    <property type="molecule type" value="Genomic_DNA"/>
</dbReference>
<accession>A0ABW3PVV8</accession>
<proteinExistence type="predicted"/>
<protein>
    <recommendedName>
        <fullName evidence="4">Spore germination protein</fullName>
    </recommendedName>
</protein>
<evidence type="ECO:0000256" key="1">
    <source>
        <dbReference type="SAM" id="Phobius"/>
    </source>
</evidence>
<keyword evidence="1" id="KW-0472">Membrane</keyword>
<keyword evidence="1" id="KW-1133">Transmembrane helix</keyword>
<feature type="transmembrane region" description="Helical" evidence="1">
    <location>
        <begin position="273"/>
        <end position="298"/>
    </location>
</feature>
<evidence type="ECO:0000313" key="2">
    <source>
        <dbReference type="EMBL" id="MFD1128056.1"/>
    </source>
</evidence>
<reference evidence="3" key="1">
    <citation type="journal article" date="2019" name="Int. J. Syst. Evol. Microbiol.">
        <title>The Global Catalogue of Microorganisms (GCM) 10K type strain sequencing project: providing services to taxonomists for standard genome sequencing and annotation.</title>
        <authorList>
            <consortium name="The Broad Institute Genomics Platform"/>
            <consortium name="The Broad Institute Genome Sequencing Center for Infectious Disease"/>
            <person name="Wu L."/>
            <person name="Ma J."/>
        </authorList>
    </citation>
    <scope>NUCLEOTIDE SEQUENCE [LARGE SCALE GENOMIC DNA]</scope>
    <source>
        <strain evidence="3">CCUG 53519</strain>
    </source>
</reference>
<dbReference type="RefSeq" id="WP_251583915.1">
    <property type="nucleotide sequence ID" value="NZ_JBHTKX010000001.1"/>
</dbReference>
<feature type="transmembrane region" description="Helical" evidence="1">
    <location>
        <begin position="137"/>
        <end position="160"/>
    </location>
</feature>
<sequence>MLSRRYLYYLLLGTQLVHFPSFVTTILIADRYHGAPAALIIGAVIGIFLQSLALLSLSAFPNQTIKDVLREGGVSRWISVPLHWYLIISKYVMGLLWGFIFAKLFSLHQVFSDSEYVITGLLVVAVLYAVRQESVTILFVLEVSIVLTLPFTAIFFVNTISDNQISWDAIGHGATYVRTLPTWEGIAAASFLFSGFTYLTWFQKDIGWKTSNGRPSFSRILLITTGSGVFLLLAGYFIPIGFFGMEALEHLNFMWFSVTDSVRMEWFVVERVAYLYILLMALFTFIIIISSWHFAFEFAKSMFINRPKKAEWLILAVFAAVPFGLLYVADMNLWIRISRYYLISQMIGNLCLVALLIYSARKKSYAYV</sequence>
<feature type="transmembrane region" description="Helical" evidence="1">
    <location>
        <begin position="180"/>
        <end position="199"/>
    </location>
</feature>
<feature type="transmembrane region" description="Helical" evidence="1">
    <location>
        <begin position="114"/>
        <end position="130"/>
    </location>
</feature>
<dbReference type="Proteomes" id="UP001597169">
    <property type="component" value="Unassembled WGS sequence"/>
</dbReference>
<keyword evidence="3" id="KW-1185">Reference proteome</keyword>
<feature type="transmembrane region" description="Helical" evidence="1">
    <location>
        <begin position="340"/>
        <end position="358"/>
    </location>
</feature>
<feature type="transmembrane region" description="Helical" evidence="1">
    <location>
        <begin position="35"/>
        <end position="61"/>
    </location>
</feature>
<comment type="caution">
    <text evidence="2">The sequence shown here is derived from an EMBL/GenBank/DDBJ whole genome shotgun (WGS) entry which is preliminary data.</text>
</comment>
<keyword evidence="1" id="KW-0812">Transmembrane</keyword>
<gene>
    <name evidence="2" type="ORF">ACFQ3J_07720</name>
</gene>